<feature type="domain" description="PhoD-like phosphatase metallophosphatase" evidence="1">
    <location>
        <begin position="49"/>
        <end position="359"/>
    </location>
</feature>
<dbReference type="Pfam" id="PF09423">
    <property type="entry name" value="PhoD"/>
    <property type="match status" value="1"/>
</dbReference>
<evidence type="ECO:0000313" key="2">
    <source>
        <dbReference type="EnsemblProtists" id="PYU1_T002671"/>
    </source>
</evidence>
<dbReference type="PANTHER" id="PTHR37031">
    <property type="entry name" value="METALLOPHOSPHATASE BINDING DOMAIN PROTEIN"/>
    <property type="match status" value="1"/>
</dbReference>
<dbReference type="EnsemblProtists" id="PYU1_T002671">
    <property type="protein sequence ID" value="PYU1_T002671"/>
    <property type="gene ID" value="PYU1_G002668"/>
</dbReference>
<dbReference type="SUPFAM" id="SSF56300">
    <property type="entry name" value="Metallo-dependent phosphatases"/>
    <property type="match status" value="1"/>
</dbReference>
<dbReference type="eggNOG" id="ENOG502S3RM">
    <property type="taxonomic scope" value="Eukaryota"/>
</dbReference>
<dbReference type="HOGENOM" id="CLU_498299_0_0_1"/>
<evidence type="ECO:0000313" key="3">
    <source>
        <dbReference type="Proteomes" id="UP000019132"/>
    </source>
</evidence>
<dbReference type="InParanoid" id="K3WCI0"/>
<organism evidence="2 3">
    <name type="scientific">Globisporangium ultimum (strain ATCC 200006 / CBS 805.95 / DAOM BR144)</name>
    <name type="common">Pythium ultimum</name>
    <dbReference type="NCBI Taxonomy" id="431595"/>
    <lineage>
        <taxon>Eukaryota</taxon>
        <taxon>Sar</taxon>
        <taxon>Stramenopiles</taxon>
        <taxon>Oomycota</taxon>
        <taxon>Peronosporomycetes</taxon>
        <taxon>Pythiales</taxon>
        <taxon>Pythiaceae</taxon>
        <taxon>Globisporangium</taxon>
    </lineage>
</organism>
<protein>
    <recommendedName>
        <fullName evidence="1">PhoD-like phosphatase metallophosphatase domain-containing protein</fullName>
    </recommendedName>
</protein>
<dbReference type="InterPro" id="IPR029052">
    <property type="entry name" value="Metallo-depent_PP-like"/>
</dbReference>
<dbReference type="Proteomes" id="UP000019132">
    <property type="component" value="Unassembled WGS sequence"/>
</dbReference>
<keyword evidence="3" id="KW-1185">Reference proteome</keyword>
<reference evidence="2" key="3">
    <citation type="submission" date="2015-02" db="UniProtKB">
        <authorList>
            <consortium name="EnsemblProtists"/>
        </authorList>
    </citation>
    <scope>IDENTIFICATION</scope>
    <source>
        <strain evidence="2">DAOM BR144</strain>
    </source>
</reference>
<dbReference type="InterPro" id="IPR018946">
    <property type="entry name" value="PhoD-like_MPP"/>
</dbReference>
<name>K3WCI0_GLOUD</name>
<dbReference type="PANTHER" id="PTHR37031:SF2">
    <property type="entry name" value="PHOD-LIKE PHOSPHATASE METALLOPHOSPHATASE DOMAIN-CONTAINING PROTEIN"/>
    <property type="match status" value="1"/>
</dbReference>
<accession>K3WCI0</accession>
<evidence type="ECO:0000259" key="1">
    <source>
        <dbReference type="Pfam" id="PF09423"/>
    </source>
</evidence>
<dbReference type="Gene3D" id="3.60.21.70">
    <property type="entry name" value="PhoD-like phosphatase"/>
    <property type="match status" value="1"/>
</dbReference>
<dbReference type="STRING" id="431595.K3WCI0"/>
<dbReference type="AlphaFoldDB" id="K3WCI0"/>
<dbReference type="InterPro" id="IPR038607">
    <property type="entry name" value="PhoD-like_sf"/>
</dbReference>
<reference evidence="3" key="1">
    <citation type="journal article" date="2010" name="Genome Biol.">
        <title>Genome sequence of the necrotrophic plant pathogen Pythium ultimum reveals original pathogenicity mechanisms and effector repertoire.</title>
        <authorList>
            <person name="Levesque C.A."/>
            <person name="Brouwer H."/>
            <person name="Cano L."/>
            <person name="Hamilton J.P."/>
            <person name="Holt C."/>
            <person name="Huitema E."/>
            <person name="Raffaele S."/>
            <person name="Robideau G.P."/>
            <person name="Thines M."/>
            <person name="Win J."/>
            <person name="Zerillo M.M."/>
            <person name="Beakes G.W."/>
            <person name="Boore J.L."/>
            <person name="Busam D."/>
            <person name="Dumas B."/>
            <person name="Ferriera S."/>
            <person name="Fuerstenberg S.I."/>
            <person name="Gachon C.M."/>
            <person name="Gaulin E."/>
            <person name="Govers F."/>
            <person name="Grenville-Briggs L."/>
            <person name="Horner N."/>
            <person name="Hostetler J."/>
            <person name="Jiang R.H."/>
            <person name="Johnson J."/>
            <person name="Krajaejun T."/>
            <person name="Lin H."/>
            <person name="Meijer H.J."/>
            <person name="Moore B."/>
            <person name="Morris P."/>
            <person name="Phuntmart V."/>
            <person name="Puiu D."/>
            <person name="Shetty J."/>
            <person name="Stajich J.E."/>
            <person name="Tripathy S."/>
            <person name="Wawra S."/>
            <person name="van West P."/>
            <person name="Whitty B.R."/>
            <person name="Coutinho P.M."/>
            <person name="Henrissat B."/>
            <person name="Martin F."/>
            <person name="Thomas P.D."/>
            <person name="Tyler B.M."/>
            <person name="De Vries R.P."/>
            <person name="Kamoun S."/>
            <person name="Yandell M."/>
            <person name="Tisserat N."/>
            <person name="Buell C.R."/>
        </authorList>
    </citation>
    <scope>NUCLEOTIDE SEQUENCE</scope>
    <source>
        <strain evidence="3">DAOM:BR144</strain>
    </source>
</reference>
<dbReference type="OMA" id="EHETYPG"/>
<dbReference type="EMBL" id="GL376628">
    <property type="status" value="NOT_ANNOTATED_CDS"/>
    <property type="molecule type" value="Genomic_DNA"/>
</dbReference>
<dbReference type="VEuPathDB" id="FungiDB:PYU1_G002668"/>
<reference evidence="3" key="2">
    <citation type="submission" date="2010-04" db="EMBL/GenBank/DDBJ databases">
        <authorList>
            <person name="Buell R."/>
            <person name="Hamilton J."/>
            <person name="Hostetler J."/>
        </authorList>
    </citation>
    <scope>NUCLEOTIDE SEQUENCE [LARGE SCALE GENOMIC DNA]</scope>
    <source>
        <strain evidence="3">DAOM:BR144</strain>
    </source>
</reference>
<sequence>MYRVGLRAVVRDTRDQLNEEIVKFRTPAAPHFREGATNERRIVEDRVLIVSCDRYVDDKDDTMWTQIAADIDAHPHSYFGMAHLGDQVYVDAGAASIPIVSVPADMIRSQPQQLRERYERIVDQFRALYRETFGRPAAQRALRVGAHWMIPDDHEVINNFNLERVQAVLSIDNTEFEQEPDLERLHGLALHYRAGFQTFYEYQYQLQHEFPFEKVDFLLEPLDVIVARFPMHFAVEVHNLKLFFMDTRYDRSFFTSQVDFLQLIGDAQMTSLTEHLERWSQQNESAAVVLSSVPLFFHSAFSAAVTYMIEKETYPGLAAQLPGLKRLFYLFLQYSQPIANSTLRLLVGGDVHFLAHSRVCAYSNGNEAASLKASPDRSCFDQLITSGVTKGSTAITDFKLVPFYYLVTRLSPLIHQLLVWIGLASHPWQIEYDKMFLGRNYGVIELSPNGTFQWTESVVAPHEAAYQDGFQ</sequence>
<proteinExistence type="predicted"/>